<name>A0A1X9HVR0_9CAUD</name>
<protein>
    <submittedName>
        <fullName evidence="2">Panton-valentine leukocidin S</fullName>
    </submittedName>
</protein>
<keyword evidence="1" id="KW-0732">Signal</keyword>
<organism evidence="2 3">
    <name type="scientific">Staphylococcus phage P1105</name>
    <dbReference type="NCBI Taxonomy" id="1840236"/>
    <lineage>
        <taxon>Viruses</taxon>
        <taxon>Duplodnaviria</taxon>
        <taxon>Heunggongvirae</taxon>
        <taxon>Uroviricota</taxon>
        <taxon>Caudoviricetes</taxon>
        <taxon>Bronfenbrennervirinae</taxon>
        <taxon>Biseptimavirus</taxon>
        <taxon>Biseptimavirus P1105</taxon>
    </lineage>
</organism>
<gene>
    <name evidence="2" type="ORF">P1105_26</name>
</gene>
<evidence type="ECO:0000256" key="1">
    <source>
        <dbReference type="ARBA" id="ARBA00022729"/>
    </source>
</evidence>
<dbReference type="SUPFAM" id="SSF56959">
    <property type="entry name" value="Leukocidin-like"/>
    <property type="match status" value="1"/>
</dbReference>
<dbReference type="InterPro" id="IPR036435">
    <property type="entry name" value="Leukocidin/porin_MspA_sf"/>
</dbReference>
<dbReference type="Proteomes" id="UP000221584">
    <property type="component" value="Segment"/>
</dbReference>
<evidence type="ECO:0000313" key="3">
    <source>
        <dbReference type="Proteomes" id="UP000221584"/>
    </source>
</evidence>
<sequence>MVLGTGPPLEVDGIDKLDIEFLQPGGSTSSRIHNAFVNRNYTVKYEVNWKTHEIKVKGHN</sequence>
<reference evidence="2 3" key="1">
    <citation type="journal article" date="2017" name="Sci. Rep.">
        <title>Acquisition of virulence factors in livestock-associated MRSA: Lysogenic conversion of CC398 strains by virulence gene-containing phages.</title>
        <authorList>
            <person name="Kraushaar B."/>
            <person name="Hammerl J.A."/>
            <person name="Kienol M."/>
            <person name="Heinig M.L."/>
            <person name="Sperling N."/>
            <person name="Dinh Thanh M."/>
            <person name="Reetz J."/>
            <person name="Jackel C."/>
            <person name="Fetsch A."/>
            <person name="Hertwig S."/>
        </authorList>
    </citation>
    <scope>NUCLEOTIDE SEQUENCE [LARGE SCALE GENOMIC DNA]</scope>
</reference>
<evidence type="ECO:0000313" key="2">
    <source>
        <dbReference type="EMBL" id="ANH49133.1"/>
    </source>
</evidence>
<dbReference type="EMBL" id="KT878766">
    <property type="protein sequence ID" value="ANH49133.1"/>
    <property type="molecule type" value="Genomic_DNA"/>
</dbReference>
<dbReference type="Gene3D" id="2.70.240.10">
    <property type="entry name" value="Leukocidin/porin MspA"/>
    <property type="match status" value="1"/>
</dbReference>
<proteinExistence type="predicted"/>
<keyword evidence="3" id="KW-1185">Reference proteome</keyword>
<accession>A0A1X9HVR0</accession>